<dbReference type="InterPro" id="IPR041679">
    <property type="entry name" value="DNA2/NAM7-like_C"/>
</dbReference>
<evidence type="ECO:0000256" key="8">
    <source>
        <dbReference type="ARBA" id="ARBA00022490"/>
    </source>
</evidence>
<dbReference type="Pfam" id="PF01902">
    <property type="entry name" value="Diphthami_syn_2"/>
    <property type="match status" value="1"/>
</dbReference>
<evidence type="ECO:0000256" key="4">
    <source>
        <dbReference type="ARBA" id="ARBA00007913"/>
    </source>
</evidence>
<dbReference type="InterPro" id="IPR027417">
    <property type="entry name" value="P-loop_NTPase"/>
</dbReference>
<dbReference type="InterPro" id="IPR035959">
    <property type="entry name" value="RutC-like_sf"/>
</dbReference>
<dbReference type="Gene3D" id="3.40.50.300">
    <property type="entry name" value="P-loop containing nucleotide triphosphate hydrolases"/>
    <property type="match status" value="2"/>
</dbReference>
<evidence type="ECO:0000256" key="19">
    <source>
        <dbReference type="ARBA" id="ARBA00048108"/>
    </source>
</evidence>
<keyword evidence="14 22" id="KW-1133">Transmembrane helix</keyword>
<dbReference type="GO" id="GO:0043139">
    <property type="term" value="F:5'-3' DNA helicase activity"/>
    <property type="evidence" value="ECO:0007669"/>
    <property type="project" value="TreeGrafter"/>
</dbReference>
<dbReference type="Gene3D" id="3.30.1330.40">
    <property type="entry name" value="RutC-like"/>
    <property type="match status" value="2"/>
</dbReference>
<dbReference type="EMBL" id="CP023323">
    <property type="protein sequence ID" value="ATY60673.1"/>
    <property type="molecule type" value="Genomic_DNA"/>
</dbReference>
<dbReference type="GO" id="GO:0003677">
    <property type="term" value="F:DNA binding"/>
    <property type="evidence" value="ECO:0007669"/>
    <property type="project" value="UniProtKB-KW"/>
</dbReference>
<dbReference type="GO" id="GO:0005634">
    <property type="term" value="C:nucleus"/>
    <property type="evidence" value="ECO:0007669"/>
    <property type="project" value="UniProtKB-SubCell"/>
</dbReference>
<comment type="catalytic activity">
    <reaction evidence="20">
        <text>ATP + H2O = ADP + phosphate + H(+)</text>
        <dbReference type="Rhea" id="RHEA:13065"/>
        <dbReference type="ChEBI" id="CHEBI:15377"/>
        <dbReference type="ChEBI" id="CHEBI:15378"/>
        <dbReference type="ChEBI" id="CHEBI:30616"/>
        <dbReference type="ChEBI" id="CHEBI:43474"/>
        <dbReference type="ChEBI" id="CHEBI:456216"/>
        <dbReference type="EC" id="3.6.4.12"/>
    </reaction>
    <physiologicalReaction direction="left-to-right" evidence="20">
        <dbReference type="Rhea" id="RHEA:13066"/>
    </physiologicalReaction>
</comment>
<dbReference type="FunFam" id="3.40.50.620:FF:000145">
    <property type="entry name" value="ATP-binding domain containing protein"/>
    <property type="match status" value="1"/>
</dbReference>
<dbReference type="VEuPathDB" id="FungiDB:A9K55_006591"/>
<dbReference type="Pfam" id="PF13086">
    <property type="entry name" value="AAA_11"/>
    <property type="match status" value="1"/>
</dbReference>
<dbReference type="Pfam" id="PF02656">
    <property type="entry name" value="DUF202"/>
    <property type="match status" value="1"/>
</dbReference>
<keyword evidence="8" id="KW-0963">Cytoplasm</keyword>
<evidence type="ECO:0000256" key="13">
    <source>
        <dbReference type="ARBA" id="ARBA00022840"/>
    </source>
</evidence>
<evidence type="ECO:0000256" key="9">
    <source>
        <dbReference type="ARBA" id="ARBA00022692"/>
    </source>
</evidence>
<dbReference type="InterPro" id="IPR050534">
    <property type="entry name" value="Coronavir_polyprotein_1ab"/>
</dbReference>
<accession>A0A2H4SC56</accession>
<evidence type="ECO:0000256" key="18">
    <source>
        <dbReference type="ARBA" id="ARBA00031552"/>
    </source>
</evidence>
<dbReference type="InterPro" id="IPR003807">
    <property type="entry name" value="DUF202"/>
</dbReference>
<dbReference type="Gene3D" id="3.90.1490.10">
    <property type="entry name" value="putative n-type atp pyrophosphatase, domain 2"/>
    <property type="match status" value="1"/>
</dbReference>
<name>A0A2H4SC56_CORMI</name>
<dbReference type="PANTHER" id="PTHR43788">
    <property type="entry name" value="DNA2/NAM7 HELICASE FAMILY MEMBER"/>
    <property type="match status" value="1"/>
</dbReference>
<evidence type="ECO:0000256" key="15">
    <source>
        <dbReference type="ARBA" id="ARBA00023136"/>
    </source>
</evidence>
<dbReference type="GO" id="GO:0012505">
    <property type="term" value="C:endomembrane system"/>
    <property type="evidence" value="ECO:0007669"/>
    <property type="project" value="UniProtKB-SubCell"/>
</dbReference>
<dbReference type="InterPro" id="IPR002761">
    <property type="entry name" value="Diphthami_syn_dom"/>
</dbReference>
<feature type="compositionally biased region" description="Low complexity" evidence="21">
    <location>
        <begin position="884"/>
        <end position="898"/>
    </location>
</feature>
<evidence type="ECO:0000256" key="14">
    <source>
        <dbReference type="ARBA" id="ARBA00022989"/>
    </source>
</evidence>
<evidence type="ECO:0000256" key="11">
    <source>
        <dbReference type="ARBA" id="ARBA00022801"/>
    </source>
</evidence>
<evidence type="ECO:0000313" key="26">
    <source>
        <dbReference type="Proteomes" id="UP000323067"/>
    </source>
</evidence>
<evidence type="ECO:0000256" key="3">
    <source>
        <dbReference type="ARBA" id="ARBA00004496"/>
    </source>
</evidence>
<dbReference type="SMART" id="SM00382">
    <property type="entry name" value="AAA"/>
    <property type="match status" value="1"/>
</dbReference>
<evidence type="ECO:0000256" key="1">
    <source>
        <dbReference type="ARBA" id="ARBA00004123"/>
    </source>
</evidence>
<dbReference type="NCBIfam" id="TIGR00290">
    <property type="entry name" value="MJ0570_dom"/>
    <property type="match status" value="1"/>
</dbReference>
<dbReference type="Gene3D" id="2.40.30.270">
    <property type="match status" value="1"/>
</dbReference>
<evidence type="ECO:0000256" key="20">
    <source>
        <dbReference type="ARBA" id="ARBA00048432"/>
    </source>
</evidence>
<feature type="domain" description="AAA+ ATPase" evidence="23">
    <location>
        <begin position="1308"/>
        <end position="1546"/>
    </location>
</feature>
<evidence type="ECO:0000256" key="6">
    <source>
        <dbReference type="ARBA" id="ARBA00012551"/>
    </source>
</evidence>
<dbReference type="SUPFAM" id="SSF52402">
    <property type="entry name" value="Adenine nucleotide alpha hydrolases-like"/>
    <property type="match status" value="1"/>
</dbReference>
<keyword evidence="9 22" id="KW-0812">Transmembrane</keyword>
<gene>
    <name evidence="25" type="ORF">A9K55_006591</name>
</gene>
<feature type="region of interest" description="Disordered" evidence="21">
    <location>
        <begin position="759"/>
        <end position="910"/>
    </location>
</feature>
<feature type="compositionally biased region" description="Polar residues" evidence="21">
    <location>
        <begin position="772"/>
        <end position="790"/>
    </location>
</feature>
<dbReference type="InterPro" id="IPR047187">
    <property type="entry name" value="SF1_C_Upf1"/>
</dbReference>
<dbReference type="Pfam" id="PF13087">
    <property type="entry name" value="AAA_12"/>
    <property type="match status" value="1"/>
</dbReference>
<protein>
    <recommendedName>
        <fullName evidence="7">Diphthine--ammonia ligase</fullName>
        <ecNumber evidence="6">3.6.4.12</ecNumber>
        <ecNumber evidence="5">6.3.1.14</ecNumber>
    </recommendedName>
    <alternativeName>
        <fullName evidence="17">Diphthamide synthase</fullName>
    </alternativeName>
    <alternativeName>
        <fullName evidence="18">Diphthamide synthetase</fullName>
    </alternativeName>
</protein>
<dbReference type="VEuPathDB" id="FungiDB:CCM_02327"/>
<comment type="similarity">
    <text evidence="4">Belongs to the DNA2/NAM7 helicase family.</text>
</comment>
<dbReference type="CDD" id="cd01994">
    <property type="entry name" value="AANH_PF0828-like"/>
    <property type="match status" value="1"/>
</dbReference>
<evidence type="ECO:0000256" key="5">
    <source>
        <dbReference type="ARBA" id="ARBA00012089"/>
    </source>
</evidence>
<evidence type="ECO:0000256" key="21">
    <source>
        <dbReference type="SAM" id="MobiDB-lite"/>
    </source>
</evidence>
<dbReference type="SUPFAM" id="SSF52540">
    <property type="entry name" value="P-loop containing nucleoside triphosphate hydrolases"/>
    <property type="match status" value="1"/>
</dbReference>
<evidence type="ECO:0000256" key="10">
    <source>
        <dbReference type="ARBA" id="ARBA00022741"/>
    </source>
</evidence>
<organism evidence="25 26">
    <name type="scientific">Cordyceps militaris</name>
    <name type="common">Caterpillar fungus</name>
    <name type="synonym">Clavaria militaris</name>
    <dbReference type="NCBI Taxonomy" id="73501"/>
    <lineage>
        <taxon>Eukaryota</taxon>
        <taxon>Fungi</taxon>
        <taxon>Dikarya</taxon>
        <taxon>Ascomycota</taxon>
        <taxon>Pezizomycotina</taxon>
        <taxon>Sordariomycetes</taxon>
        <taxon>Hypocreomycetidae</taxon>
        <taxon>Hypocreales</taxon>
        <taxon>Cordycipitaceae</taxon>
        <taxon>Cordyceps</taxon>
    </lineage>
</organism>
<keyword evidence="11" id="KW-0378">Hydrolase</keyword>
<dbReference type="CDD" id="cd18044">
    <property type="entry name" value="DEXXQc_SMUBP2"/>
    <property type="match status" value="1"/>
</dbReference>
<keyword evidence="12" id="KW-0347">Helicase</keyword>
<keyword evidence="16" id="KW-0539">Nucleus</keyword>
<dbReference type="GO" id="GO:0005737">
    <property type="term" value="C:cytoplasm"/>
    <property type="evidence" value="ECO:0007669"/>
    <property type="project" value="UniProtKB-SubCell"/>
</dbReference>
<dbReference type="SMART" id="SM00487">
    <property type="entry name" value="DEXDc"/>
    <property type="match status" value="1"/>
</dbReference>
<dbReference type="SUPFAM" id="SSF55298">
    <property type="entry name" value="YjgF-like"/>
    <property type="match status" value="2"/>
</dbReference>
<dbReference type="GO" id="GO:0017178">
    <property type="term" value="F:diphthine-ammonia ligase activity"/>
    <property type="evidence" value="ECO:0007669"/>
    <property type="project" value="UniProtKB-EC"/>
</dbReference>
<evidence type="ECO:0000256" key="22">
    <source>
        <dbReference type="SAM" id="Phobius"/>
    </source>
</evidence>
<feature type="domain" description="Helicase ATP-binding" evidence="24">
    <location>
        <begin position="1290"/>
        <end position="1583"/>
    </location>
</feature>
<dbReference type="InterPro" id="IPR048761">
    <property type="entry name" value="SMUBP-2_HCS1_1B"/>
</dbReference>
<comment type="subcellular location">
    <subcellularLocation>
        <location evidence="3">Cytoplasm</location>
    </subcellularLocation>
    <subcellularLocation>
        <location evidence="2">Endomembrane system</location>
        <topology evidence="2">Multi-pass membrane protein</topology>
    </subcellularLocation>
    <subcellularLocation>
        <location evidence="1">Nucleus</location>
    </subcellularLocation>
</comment>
<dbReference type="CDD" id="cd18808">
    <property type="entry name" value="SF1_C_Upf1"/>
    <property type="match status" value="1"/>
</dbReference>
<keyword evidence="13" id="KW-0067">ATP-binding</keyword>
<evidence type="ECO:0000259" key="24">
    <source>
        <dbReference type="SMART" id="SM00487"/>
    </source>
</evidence>
<keyword evidence="15 22" id="KW-0472">Membrane</keyword>
<keyword evidence="10" id="KW-0547">Nucleotide-binding</keyword>
<dbReference type="EC" id="3.6.4.12" evidence="6"/>
<dbReference type="Gene3D" id="3.40.50.620">
    <property type="entry name" value="HUPs"/>
    <property type="match status" value="1"/>
</dbReference>
<feature type="compositionally biased region" description="Polar residues" evidence="21">
    <location>
        <begin position="847"/>
        <end position="859"/>
    </location>
</feature>
<sequence>MATASLNVIALISGGKDSFYSLLHCIQNGHRIVALANLYPPVPDAPAGGSQDERDLNSFMYQTVGHEVIPLYAEATGIPLYRQLIAGGATRHERDYAYDASEPGVDETESMLPLLRRIKEKHPEANALCSGAILSTYQRTRVESVAVRLGLTPLAYLWQYTVLPAPVTPANESQLLTDMEAAGLEARIIKVASAGLDESHLWECVSSEAGSLRVKKALRKFGAVDGASLGEGGEFETLVLDGPGCLFKKSIAIPEQGRLAVQEGGGSTWLLTRGAHLQDKDTSSADDSVDARIPDLFDPKFARILEDLVAQPHKVPGAAVEGSVAKPLSMITYHGEPELYTWNFVSDEPFDSSMVTEETGSVVSQLKDALVKHGLDAAQLTTVIIVLRNMADFPTINQVYGGLFESPNPASRVTIACGNLLPKGRNIMLYATVPAAAKTLTRDGLHVQSRSYWAPANIGPYSQAIDTPITRCHVSLGLRSVYIAGQIPLIPHSMTLPTPSDTSLVEQITLSLQHLWRIGAQMKVQQWTSAVAYFDKSASAEDMQHKAQLASRAWSLMHAEPVEEDEEEATLDPWDLKYNTQYMSLASPQSNRPRPLPDWEVFPMRQQNEPETCIPPFFAVEVQELPRQSTVEWHAHIGLAGLAEASTQLVSHSERQLNGWRSWNTLVRADEGVFIHTVLANVGCLGAKASVRAIVAEVRGKYRESLRLMGAESVDVAAQVPYLMYVDNDSMSGWSETLDGIELPCPVVPSHSIWTADGRSASTNEAAPDTALDSSNSATAVPERSGSTTRGRFRQRRQSKSERISEILQNARGRAEEMGSNPTTIRRHSSFGRKTQFADDEPDETTRIVSRGSSHNYQAVNPPEGAAATGPPPGSGTRSIYSLRSRTAGAATAPPSAADEGDDETRTGEETEISWWRHQLGKYQSLELENKGSVARDHLALERTFLAWLRTSLAFASIGIAVTQLFRLNTSLNDSTATPDRTKDTLRRLGRPLGGTFLGISILILLLGYRRYFHGQEWILKGKFPASRGTIVLVSLVGLAIMVASLVVVVLQFRHWWGHEPLPVTQTTLTTRTLHKQAPSYILAMAPREPVDVPLFASTQVALLERELQSEVQETSTLITNHSPARLQRAGLAITNLVVASQRTGLGGRTVLELGPDSATSTTGELPEHGLRTGDIVLVADQPAGSAKKKEIQELEKKGARGVVTKVQKTSVFAALDDGKDEVAFGGKVWMVKLADEVTYRRMNLVMEKLQMMSEAEYSSFIRVLFGLSSPSPVPKDLSADEELSKIEWFDPTLNDSQTDAIRFALASREIALIHGPPGTGKTHTLIELILQLIKLKKRVLVCGPSNISVDNIVERLSPHKVPILRLGHPARLLPSVVNHSLDVLTQTSEAGAIVKDVRAEMDAKQASIKKTKSGKERRQIYGDLRELRKEYRERERKCVSNLVGGSKVVLATLHGAGGHQLRSEKFDVVIIDEASQALEAQCWVPLLSANKAVCAGDHLQLPPTIKSSNSKAALKLKDGTEAKPIKGMTLETTLFDRLLALHGPSIKRMLTTQYRMHEKIMRFPSDELYESKLVAAEAVKSRLLKELEYEIDDNEDTGEPLIFIDTQGGDFPERSEEDDVENPKKGKASLHGDSKSNEMEAALVQQHVAKLVEAGLKAEDIAVVTPYNAQLAVLAPLKEKFPGIELGSVDGFQGREKEAVIVSLVRSNTEGEVGFLGEKRRLNVAMTRPKRSLTVIGDSETVKRMLFVGASRGSSFLKKWMDFLEDNADLRYPDVSSLNSGG</sequence>
<keyword evidence="25" id="KW-0238">DNA-binding</keyword>
<dbReference type="CDD" id="cd06156">
    <property type="entry name" value="eu_AANH_C_2"/>
    <property type="match status" value="1"/>
</dbReference>
<dbReference type="GO" id="GO:0016787">
    <property type="term" value="F:hydrolase activity"/>
    <property type="evidence" value="ECO:0007669"/>
    <property type="project" value="UniProtKB-KW"/>
</dbReference>
<proteinExistence type="inferred from homology"/>
<dbReference type="GO" id="GO:0003723">
    <property type="term" value="F:RNA binding"/>
    <property type="evidence" value="ECO:0007669"/>
    <property type="project" value="InterPro"/>
</dbReference>
<feature type="transmembrane region" description="Helical" evidence="22">
    <location>
        <begin position="989"/>
        <end position="1009"/>
    </location>
</feature>
<evidence type="ECO:0000313" key="25">
    <source>
        <dbReference type="EMBL" id="ATY60673.1"/>
    </source>
</evidence>
<evidence type="ECO:0000256" key="7">
    <source>
        <dbReference type="ARBA" id="ARBA00018426"/>
    </source>
</evidence>
<reference evidence="25 26" key="1">
    <citation type="journal article" date="2017" name="BMC Genomics">
        <title>Chromosome level assembly and secondary metabolite potential of the parasitic fungus Cordyceps militaris.</title>
        <authorList>
            <person name="Kramer G.J."/>
            <person name="Nodwell J.R."/>
        </authorList>
    </citation>
    <scope>NUCLEOTIDE SEQUENCE [LARGE SCALE GENOMIC DNA]</scope>
    <source>
        <strain evidence="25 26">ATCC 34164</strain>
    </source>
</reference>
<evidence type="ECO:0000256" key="16">
    <source>
        <dbReference type="ARBA" id="ARBA00023242"/>
    </source>
</evidence>
<evidence type="ECO:0000256" key="17">
    <source>
        <dbReference type="ARBA" id="ARBA00029814"/>
    </source>
</evidence>
<feature type="region of interest" description="Disordered" evidence="21">
    <location>
        <begin position="1606"/>
        <end position="1635"/>
    </location>
</feature>
<evidence type="ECO:0000256" key="12">
    <source>
        <dbReference type="ARBA" id="ARBA00022806"/>
    </source>
</evidence>
<dbReference type="InterPro" id="IPR014001">
    <property type="entry name" value="Helicase_ATP-bd"/>
</dbReference>
<evidence type="ECO:0000259" key="23">
    <source>
        <dbReference type="SMART" id="SM00382"/>
    </source>
</evidence>
<feature type="transmembrane region" description="Helical" evidence="22">
    <location>
        <begin position="1029"/>
        <end position="1051"/>
    </location>
</feature>
<dbReference type="PANTHER" id="PTHR43788:SF8">
    <property type="entry name" value="DNA-BINDING PROTEIN SMUBP-2"/>
    <property type="match status" value="1"/>
</dbReference>
<dbReference type="GO" id="GO:0005524">
    <property type="term" value="F:ATP binding"/>
    <property type="evidence" value="ECO:0007669"/>
    <property type="project" value="UniProtKB-KW"/>
</dbReference>
<dbReference type="Pfam" id="PF21138">
    <property type="entry name" value="SMUBP-2_HCS1_1B"/>
    <property type="match status" value="1"/>
</dbReference>
<dbReference type="InterPro" id="IPR014729">
    <property type="entry name" value="Rossmann-like_a/b/a_fold"/>
</dbReference>
<dbReference type="Proteomes" id="UP000323067">
    <property type="component" value="Chromosome vi"/>
</dbReference>
<dbReference type="InterPro" id="IPR003593">
    <property type="entry name" value="AAA+_ATPase"/>
</dbReference>
<comment type="catalytic activity">
    <reaction evidence="19">
        <text>diphthine-[translation elongation factor 2] + NH4(+) + ATP = diphthamide-[translation elongation factor 2] + AMP + diphosphate + H(+)</text>
        <dbReference type="Rhea" id="RHEA:19753"/>
        <dbReference type="Rhea" id="RHEA-COMP:10172"/>
        <dbReference type="Rhea" id="RHEA-COMP:10174"/>
        <dbReference type="ChEBI" id="CHEBI:15378"/>
        <dbReference type="ChEBI" id="CHEBI:16692"/>
        <dbReference type="ChEBI" id="CHEBI:28938"/>
        <dbReference type="ChEBI" id="CHEBI:30616"/>
        <dbReference type="ChEBI" id="CHEBI:33019"/>
        <dbReference type="ChEBI" id="CHEBI:82696"/>
        <dbReference type="ChEBI" id="CHEBI:456215"/>
        <dbReference type="EC" id="6.3.1.14"/>
    </reaction>
</comment>
<dbReference type="InterPro" id="IPR041677">
    <property type="entry name" value="DNA2/NAM7_AAA_11"/>
</dbReference>
<evidence type="ECO:0000256" key="2">
    <source>
        <dbReference type="ARBA" id="ARBA00004127"/>
    </source>
</evidence>
<dbReference type="OrthoDB" id="686384at2759"/>
<dbReference type="EC" id="6.3.1.14" evidence="5"/>